<reference evidence="2 3" key="1">
    <citation type="submission" date="2019-03" db="EMBL/GenBank/DDBJ databases">
        <title>Pragia sp. nov. isolated from the gut tract of Carduelis flavirostris.</title>
        <authorList>
            <person name="Ge Y."/>
        </authorList>
    </citation>
    <scope>NUCLEOTIDE SEQUENCE [LARGE SCALE GENOMIC DNA]</scope>
    <source>
        <strain evidence="2 3">CF-458</strain>
    </source>
</reference>
<dbReference type="RefSeq" id="WP_130591625.1">
    <property type="nucleotide sequence ID" value="NZ_RYXY01000002.1"/>
</dbReference>
<evidence type="ECO:0000313" key="3">
    <source>
        <dbReference type="Proteomes" id="UP000293154"/>
    </source>
</evidence>
<gene>
    <name evidence="2" type="ORF">EKN56_09870</name>
</gene>
<dbReference type="Gene3D" id="3.40.630.30">
    <property type="match status" value="1"/>
</dbReference>
<dbReference type="Proteomes" id="UP000293154">
    <property type="component" value="Chromosome"/>
</dbReference>
<dbReference type="Pfam" id="PF00583">
    <property type="entry name" value="Acetyltransf_1"/>
    <property type="match status" value="1"/>
</dbReference>
<dbReference type="PROSITE" id="PS51186">
    <property type="entry name" value="GNAT"/>
    <property type="match status" value="1"/>
</dbReference>
<evidence type="ECO:0000313" key="2">
    <source>
        <dbReference type="EMBL" id="QBH96688.1"/>
    </source>
</evidence>
<dbReference type="InterPro" id="IPR000182">
    <property type="entry name" value="GNAT_dom"/>
</dbReference>
<feature type="domain" description="N-acetyltransferase" evidence="1">
    <location>
        <begin position="4"/>
        <end position="147"/>
    </location>
</feature>
<dbReference type="SUPFAM" id="SSF55729">
    <property type="entry name" value="Acyl-CoA N-acyltransferases (Nat)"/>
    <property type="match status" value="1"/>
</dbReference>
<accession>A0A411WKK3</accession>
<protein>
    <submittedName>
        <fullName evidence="2">GNAT family N-acetyltransferase</fullName>
    </submittedName>
</protein>
<keyword evidence="2" id="KW-0808">Transferase</keyword>
<name>A0A411WKK3_9GAMM</name>
<proteinExistence type="predicted"/>
<dbReference type="KEGG" id="prag:EKN56_09870"/>
<dbReference type="AlphaFoldDB" id="A0A411WKK3"/>
<evidence type="ECO:0000259" key="1">
    <source>
        <dbReference type="PROSITE" id="PS51186"/>
    </source>
</evidence>
<keyword evidence="3" id="KW-1185">Reference proteome</keyword>
<dbReference type="InterPro" id="IPR016181">
    <property type="entry name" value="Acyl_CoA_acyltransferase"/>
</dbReference>
<dbReference type="EMBL" id="CP034752">
    <property type="protein sequence ID" value="QBH96688.1"/>
    <property type="molecule type" value="Genomic_DNA"/>
</dbReference>
<dbReference type="OrthoDB" id="9127144at2"/>
<dbReference type="CDD" id="cd04301">
    <property type="entry name" value="NAT_SF"/>
    <property type="match status" value="1"/>
</dbReference>
<dbReference type="GO" id="GO:0016747">
    <property type="term" value="F:acyltransferase activity, transferring groups other than amino-acyl groups"/>
    <property type="evidence" value="ECO:0007669"/>
    <property type="project" value="InterPro"/>
</dbReference>
<sequence>MKVTRLHSTNDVLFPTFERLYRISFPEFEQRTFEHQAKGLMAENYFLHCYEENSLFVGFVAYWEFADYVYIEHYAISDKVRGQGYGTRLLGELIASTNKTVILEIDPVVDEISQKRLRFYRALGFVENDFPHVHPPYQGKFHGHQLKVLSSGRKITEAEYQQFNQDLKLIVMEK</sequence>
<organism evidence="2 3">
    <name type="scientific">Limnobaculum zhutongyuii</name>
    <dbReference type="NCBI Taxonomy" id="2498113"/>
    <lineage>
        <taxon>Bacteria</taxon>
        <taxon>Pseudomonadati</taxon>
        <taxon>Pseudomonadota</taxon>
        <taxon>Gammaproteobacteria</taxon>
        <taxon>Enterobacterales</taxon>
        <taxon>Budviciaceae</taxon>
        <taxon>Limnobaculum</taxon>
    </lineage>
</organism>